<proteinExistence type="predicted"/>
<gene>
    <name evidence="1" type="ORF">VTAP4600_A2162</name>
</gene>
<protein>
    <submittedName>
        <fullName evidence="1">Uncharacterized protein</fullName>
    </submittedName>
</protein>
<dbReference type="EMBL" id="LT960611">
    <property type="protein sequence ID" value="SON50141.1"/>
    <property type="molecule type" value="Genomic_DNA"/>
</dbReference>
<keyword evidence="2" id="KW-1185">Reference proteome</keyword>
<sequence>MDALRELAILLLLKIFSSQLIEDLFSQLFRLIAKDINLESASGLNHNIGLLWIKNWLYLF</sequence>
<evidence type="ECO:0000313" key="1">
    <source>
        <dbReference type="EMBL" id="SON50141.1"/>
    </source>
</evidence>
<dbReference type="Proteomes" id="UP000235828">
    <property type="component" value="Chromosome A"/>
</dbReference>
<organism evidence="1 2">
    <name type="scientific">Vibrio tapetis subsp. tapetis</name>
    <dbReference type="NCBI Taxonomy" id="1671868"/>
    <lineage>
        <taxon>Bacteria</taxon>
        <taxon>Pseudomonadati</taxon>
        <taxon>Pseudomonadota</taxon>
        <taxon>Gammaproteobacteria</taxon>
        <taxon>Vibrionales</taxon>
        <taxon>Vibrionaceae</taxon>
        <taxon>Vibrio</taxon>
    </lineage>
</organism>
<accession>A0A2N8ZE04</accession>
<evidence type="ECO:0000313" key="2">
    <source>
        <dbReference type="Proteomes" id="UP000235828"/>
    </source>
</evidence>
<reference evidence="1 2" key="1">
    <citation type="submission" date="2017-10" db="EMBL/GenBank/DDBJ databases">
        <authorList>
            <person name="Banno H."/>
            <person name="Chua N.-H."/>
        </authorList>
    </citation>
    <scope>NUCLEOTIDE SEQUENCE [LARGE SCALE GENOMIC DNA]</scope>
    <source>
        <strain evidence="1">Vibrio tapetis CECT4600</strain>
    </source>
</reference>
<name>A0A2N8ZE04_9VIBR</name>
<dbReference type="KEGG" id="vta:A2162"/>
<dbReference type="AlphaFoldDB" id="A0A2N8ZE04"/>